<evidence type="ECO:0000256" key="3">
    <source>
        <dbReference type="ARBA" id="ARBA00012438"/>
    </source>
</evidence>
<dbReference type="CDD" id="cd00082">
    <property type="entry name" value="HisKA"/>
    <property type="match status" value="1"/>
</dbReference>
<dbReference type="InterPro" id="IPR000014">
    <property type="entry name" value="PAS"/>
</dbReference>
<name>A0A9X3DCK7_9SPHI</name>
<dbReference type="SUPFAM" id="SSF55785">
    <property type="entry name" value="PYP-like sensor domain (PAS domain)"/>
    <property type="match status" value="2"/>
</dbReference>
<dbReference type="PROSITE" id="PS50109">
    <property type="entry name" value="HIS_KIN"/>
    <property type="match status" value="1"/>
</dbReference>
<dbReference type="RefSeq" id="WP_010603242.1">
    <property type="nucleotide sequence ID" value="NZ_JAPJUH010000003.1"/>
</dbReference>
<evidence type="ECO:0000259" key="16">
    <source>
        <dbReference type="PROSITE" id="PS50113"/>
    </source>
</evidence>
<comment type="caution">
    <text evidence="17">The sequence shown here is derived from an EMBL/GenBank/DDBJ whole genome shotgun (WGS) entry which is preliminary data.</text>
</comment>
<keyword evidence="11" id="KW-0902">Two-component regulatory system</keyword>
<dbReference type="InterPro" id="IPR000700">
    <property type="entry name" value="PAS-assoc_C"/>
</dbReference>
<gene>
    <name evidence="17" type="ORF">OQZ29_09295</name>
</gene>
<organism evidence="17 18">
    <name type="scientific">Pedobacter agri</name>
    <dbReference type="NCBI Taxonomy" id="454586"/>
    <lineage>
        <taxon>Bacteria</taxon>
        <taxon>Pseudomonadati</taxon>
        <taxon>Bacteroidota</taxon>
        <taxon>Sphingobacteriia</taxon>
        <taxon>Sphingobacteriales</taxon>
        <taxon>Sphingobacteriaceae</taxon>
        <taxon>Pedobacter</taxon>
    </lineage>
</organism>
<dbReference type="InterPro" id="IPR036097">
    <property type="entry name" value="HisK_dim/P_sf"/>
</dbReference>
<dbReference type="GO" id="GO:0016020">
    <property type="term" value="C:membrane"/>
    <property type="evidence" value="ECO:0007669"/>
    <property type="project" value="UniProtKB-SubCell"/>
</dbReference>
<evidence type="ECO:0000313" key="17">
    <source>
        <dbReference type="EMBL" id="MCX3264939.1"/>
    </source>
</evidence>
<dbReference type="InterPro" id="IPR035965">
    <property type="entry name" value="PAS-like_dom_sf"/>
</dbReference>
<keyword evidence="12" id="KW-0472">Membrane</keyword>
<evidence type="ECO:0000256" key="7">
    <source>
        <dbReference type="ARBA" id="ARBA00022741"/>
    </source>
</evidence>
<dbReference type="GO" id="GO:0030295">
    <property type="term" value="F:protein kinase activator activity"/>
    <property type="evidence" value="ECO:0007669"/>
    <property type="project" value="TreeGrafter"/>
</dbReference>
<feature type="domain" description="PAS" evidence="15">
    <location>
        <begin position="165"/>
        <end position="215"/>
    </location>
</feature>
<dbReference type="Gene3D" id="3.30.565.10">
    <property type="entry name" value="Histidine kinase-like ATPase, C-terminal domain"/>
    <property type="match status" value="1"/>
</dbReference>
<evidence type="ECO:0000256" key="2">
    <source>
        <dbReference type="ARBA" id="ARBA00004141"/>
    </source>
</evidence>
<evidence type="ECO:0000256" key="1">
    <source>
        <dbReference type="ARBA" id="ARBA00000085"/>
    </source>
</evidence>
<keyword evidence="8" id="KW-0418">Kinase</keyword>
<evidence type="ECO:0000259" key="14">
    <source>
        <dbReference type="PROSITE" id="PS50109"/>
    </source>
</evidence>
<dbReference type="InterPro" id="IPR036890">
    <property type="entry name" value="HATPase_C_sf"/>
</dbReference>
<dbReference type="PANTHER" id="PTHR42878:SF7">
    <property type="entry name" value="SENSOR HISTIDINE KINASE GLRK"/>
    <property type="match status" value="1"/>
</dbReference>
<dbReference type="SMART" id="SM00091">
    <property type="entry name" value="PAS"/>
    <property type="match status" value="2"/>
</dbReference>
<dbReference type="SUPFAM" id="SSF47384">
    <property type="entry name" value="Homodimeric domain of signal transducing histidine kinase"/>
    <property type="match status" value="1"/>
</dbReference>
<dbReference type="Pfam" id="PF00989">
    <property type="entry name" value="PAS"/>
    <property type="match status" value="1"/>
</dbReference>
<dbReference type="EC" id="2.7.13.3" evidence="3"/>
<evidence type="ECO:0000256" key="12">
    <source>
        <dbReference type="ARBA" id="ARBA00023136"/>
    </source>
</evidence>
<dbReference type="InterPro" id="IPR003661">
    <property type="entry name" value="HisK_dim/P_dom"/>
</dbReference>
<dbReference type="SUPFAM" id="SSF55874">
    <property type="entry name" value="ATPase domain of HSP90 chaperone/DNA topoisomerase II/histidine kinase"/>
    <property type="match status" value="1"/>
</dbReference>
<keyword evidence="9" id="KW-0067">ATP-binding</keyword>
<keyword evidence="5" id="KW-0808">Transferase</keyword>
<evidence type="ECO:0000256" key="8">
    <source>
        <dbReference type="ARBA" id="ARBA00022777"/>
    </source>
</evidence>
<sequence>MNKENFSDLPVSGNDPANIKLLKAALDSSISGIIITDNTQFDNPIIYCNKAFEKLSGYTRDKVIGRNCRFLQGTERDQQAREDIRKAVNEGHSITVELRNYRKNGELFWNELFISPISIHDGKVSHFIGVQNDITRRKNAEENLAYEREQVELKIQERTKELKENKEYLDSIVQTIRQGLLVLDPQYKVISANDFFLKTFKVEKRETIGRSLYDLGNGQWNIEQLRILLEQILPSNNPVLDFEVDHEFPHIGRKLMLLNAHRVELEGSFKDRILLAIEDITEIRASENRKDDFLSVSSHELKTPLTTIKGYNQTILKLLPADVNPKIALMVNKSGKQIDRLQNIITSLLEMSRIQSGKLVLDADKIDLNQLIPEILEDMSEVDQKHRLHFESQLTKTIAGDESQISQVVQNLLTNAAKYSPDAKDIKIALSEVSNFAKVSVTDFGVGISLEDQKMIFDRFFRVSTIQKHFPGMGIGLYISAQIIKQHGGTLWVDSEPGRGATFSFTLPLTEKGDHHE</sequence>
<keyword evidence="4" id="KW-0597">Phosphoprotein</keyword>
<dbReference type="Proteomes" id="UP001142592">
    <property type="component" value="Unassembled WGS sequence"/>
</dbReference>
<dbReference type="InterPro" id="IPR005467">
    <property type="entry name" value="His_kinase_dom"/>
</dbReference>
<dbReference type="PRINTS" id="PR00344">
    <property type="entry name" value="BCTRLSENSOR"/>
</dbReference>
<evidence type="ECO:0000256" key="11">
    <source>
        <dbReference type="ARBA" id="ARBA00023012"/>
    </source>
</evidence>
<dbReference type="InterPro" id="IPR013767">
    <property type="entry name" value="PAS_fold"/>
</dbReference>
<dbReference type="EMBL" id="JAPJUH010000003">
    <property type="protein sequence ID" value="MCX3264939.1"/>
    <property type="molecule type" value="Genomic_DNA"/>
</dbReference>
<dbReference type="InterPro" id="IPR004358">
    <property type="entry name" value="Sig_transdc_His_kin-like_C"/>
</dbReference>
<dbReference type="PANTHER" id="PTHR42878">
    <property type="entry name" value="TWO-COMPONENT HISTIDINE KINASE"/>
    <property type="match status" value="1"/>
</dbReference>
<evidence type="ECO:0000259" key="15">
    <source>
        <dbReference type="PROSITE" id="PS50112"/>
    </source>
</evidence>
<keyword evidence="10" id="KW-1133">Transmembrane helix</keyword>
<dbReference type="FunFam" id="3.30.565.10:FF:000006">
    <property type="entry name" value="Sensor histidine kinase WalK"/>
    <property type="match status" value="1"/>
</dbReference>
<dbReference type="SMART" id="SM00387">
    <property type="entry name" value="HATPase_c"/>
    <property type="match status" value="1"/>
</dbReference>
<dbReference type="PROSITE" id="PS50113">
    <property type="entry name" value="PAC"/>
    <property type="match status" value="1"/>
</dbReference>
<feature type="domain" description="PAC" evidence="16">
    <location>
        <begin position="94"/>
        <end position="146"/>
    </location>
</feature>
<keyword evidence="6" id="KW-0812">Transmembrane</keyword>
<dbReference type="AlphaFoldDB" id="A0A9X3DCK7"/>
<dbReference type="Pfam" id="PF13426">
    <property type="entry name" value="PAS_9"/>
    <property type="match status" value="1"/>
</dbReference>
<keyword evidence="13" id="KW-0175">Coiled coil</keyword>
<dbReference type="Gene3D" id="3.30.450.20">
    <property type="entry name" value="PAS domain"/>
    <property type="match status" value="2"/>
</dbReference>
<dbReference type="GO" id="GO:0007234">
    <property type="term" value="P:osmosensory signaling via phosphorelay pathway"/>
    <property type="evidence" value="ECO:0007669"/>
    <property type="project" value="TreeGrafter"/>
</dbReference>
<dbReference type="GO" id="GO:0000156">
    <property type="term" value="F:phosphorelay response regulator activity"/>
    <property type="evidence" value="ECO:0007669"/>
    <property type="project" value="TreeGrafter"/>
</dbReference>
<evidence type="ECO:0000256" key="4">
    <source>
        <dbReference type="ARBA" id="ARBA00022553"/>
    </source>
</evidence>
<dbReference type="GO" id="GO:0000155">
    <property type="term" value="F:phosphorelay sensor kinase activity"/>
    <property type="evidence" value="ECO:0007669"/>
    <property type="project" value="InterPro"/>
</dbReference>
<dbReference type="Pfam" id="PF02518">
    <property type="entry name" value="HATPase_c"/>
    <property type="match status" value="1"/>
</dbReference>
<reference evidence="17" key="1">
    <citation type="submission" date="2022-11" db="EMBL/GenBank/DDBJ databases">
        <authorList>
            <person name="Graham C."/>
            <person name="Newman J.D."/>
        </authorList>
    </citation>
    <scope>NUCLEOTIDE SEQUENCE</scope>
    <source>
        <strain evidence="17">DSM 19486</strain>
    </source>
</reference>
<proteinExistence type="predicted"/>
<comment type="subcellular location">
    <subcellularLocation>
        <location evidence="2">Membrane</location>
        <topology evidence="2">Multi-pass membrane protein</topology>
    </subcellularLocation>
</comment>
<comment type="catalytic activity">
    <reaction evidence="1">
        <text>ATP + protein L-histidine = ADP + protein N-phospho-L-histidine.</text>
        <dbReference type="EC" id="2.7.13.3"/>
    </reaction>
</comment>
<protein>
    <recommendedName>
        <fullName evidence="3">histidine kinase</fullName>
        <ecNumber evidence="3">2.7.13.3</ecNumber>
    </recommendedName>
</protein>
<dbReference type="Pfam" id="PF00512">
    <property type="entry name" value="HisKA"/>
    <property type="match status" value="1"/>
</dbReference>
<dbReference type="SMART" id="SM00388">
    <property type="entry name" value="HisKA"/>
    <property type="match status" value="1"/>
</dbReference>
<dbReference type="InterPro" id="IPR001610">
    <property type="entry name" value="PAC"/>
</dbReference>
<dbReference type="Gene3D" id="1.10.287.130">
    <property type="match status" value="1"/>
</dbReference>
<dbReference type="GO" id="GO:0005524">
    <property type="term" value="F:ATP binding"/>
    <property type="evidence" value="ECO:0007669"/>
    <property type="project" value="UniProtKB-KW"/>
</dbReference>
<dbReference type="CDD" id="cd00130">
    <property type="entry name" value="PAS"/>
    <property type="match status" value="2"/>
</dbReference>
<evidence type="ECO:0000256" key="6">
    <source>
        <dbReference type="ARBA" id="ARBA00022692"/>
    </source>
</evidence>
<evidence type="ECO:0000256" key="9">
    <source>
        <dbReference type="ARBA" id="ARBA00022840"/>
    </source>
</evidence>
<evidence type="ECO:0000256" key="5">
    <source>
        <dbReference type="ARBA" id="ARBA00022679"/>
    </source>
</evidence>
<feature type="domain" description="Histidine kinase" evidence="14">
    <location>
        <begin position="296"/>
        <end position="511"/>
    </location>
</feature>
<keyword evidence="7" id="KW-0547">Nucleotide-binding</keyword>
<dbReference type="InterPro" id="IPR003594">
    <property type="entry name" value="HATPase_dom"/>
</dbReference>
<feature type="coiled-coil region" evidence="13">
    <location>
        <begin position="137"/>
        <end position="166"/>
    </location>
</feature>
<evidence type="ECO:0000256" key="10">
    <source>
        <dbReference type="ARBA" id="ARBA00022989"/>
    </source>
</evidence>
<evidence type="ECO:0000256" key="13">
    <source>
        <dbReference type="SAM" id="Coils"/>
    </source>
</evidence>
<dbReference type="PROSITE" id="PS50112">
    <property type="entry name" value="PAS"/>
    <property type="match status" value="2"/>
</dbReference>
<accession>A0A9X3DCK7</accession>
<dbReference type="GO" id="GO:0006355">
    <property type="term" value="P:regulation of DNA-templated transcription"/>
    <property type="evidence" value="ECO:0007669"/>
    <property type="project" value="InterPro"/>
</dbReference>
<dbReference type="NCBIfam" id="TIGR00229">
    <property type="entry name" value="sensory_box"/>
    <property type="match status" value="1"/>
</dbReference>
<feature type="domain" description="PAS" evidence="15">
    <location>
        <begin position="18"/>
        <end position="91"/>
    </location>
</feature>
<dbReference type="SMART" id="SM00086">
    <property type="entry name" value="PAC"/>
    <property type="match status" value="1"/>
</dbReference>
<evidence type="ECO:0000313" key="18">
    <source>
        <dbReference type="Proteomes" id="UP001142592"/>
    </source>
</evidence>
<keyword evidence="18" id="KW-1185">Reference proteome</keyword>
<dbReference type="InterPro" id="IPR050351">
    <property type="entry name" value="BphY/WalK/GraS-like"/>
</dbReference>